<sequence>MARMVNAVIHKVAKVVSSNVGFDGSFAVVLVSSNGNAR</sequence>
<dbReference type="EMBL" id="MRCX01000018">
    <property type="protein sequence ID" value="RKK82359.1"/>
    <property type="molecule type" value="Genomic_DNA"/>
</dbReference>
<name>A0A420NQ03_FUSOX</name>
<accession>A0A420NQ03</accession>
<evidence type="ECO:0000313" key="1">
    <source>
        <dbReference type="EMBL" id="RKK82359.1"/>
    </source>
</evidence>
<dbReference type="AlphaFoldDB" id="A0A420NQ03"/>
<dbReference type="OrthoDB" id="10282583at2759"/>
<comment type="caution">
    <text evidence="1">The sequence shown here is derived from an EMBL/GenBank/DDBJ whole genome shotgun (WGS) entry which is preliminary data.</text>
</comment>
<organism evidence="1 2">
    <name type="scientific">Fusarium oxysporum</name>
    <name type="common">Fusarium vascular wilt</name>
    <dbReference type="NCBI Taxonomy" id="5507"/>
    <lineage>
        <taxon>Eukaryota</taxon>
        <taxon>Fungi</taxon>
        <taxon>Dikarya</taxon>
        <taxon>Ascomycota</taxon>
        <taxon>Pezizomycotina</taxon>
        <taxon>Sordariomycetes</taxon>
        <taxon>Hypocreomycetidae</taxon>
        <taxon>Hypocreales</taxon>
        <taxon>Nectriaceae</taxon>
        <taxon>Fusarium</taxon>
        <taxon>Fusarium oxysporum species complex</taxon>
    </lineage>
</organism>
<proteinExistence type="predicted"/>
<evidence type="ECO:0000313" key="2">
    <source>
        <dbReference type="Proteomes" id="UP000285084"/>
    </source>
</evidence>
<gene>
    <name evidence="1" type="ORF">BFJ69_g3284</name>
</gene>
<reference evidence="1 2" key="1">
    <citation type="journal article" date="2018" name="Sci. Rep.">
        <title>Characterisation of pathogen-specific regions and novel effector candidates in Fusarium oxysporum f. sp. cepae.</title>
        <authorList>
            <person name="Armitage A.D."/>
            <person name="Taylor A."/>
            <person name="Sobczyk M.K."/>
            <person name="Baxter L."/>
            <person name="Greenfield B.P."/>
            <person name="Bates H.J."/>
            <person name="Wilson F."/>
            <person name="Jackson A.C."/>
            <person name="Ott S."/>
            <person name="Harrison R.J."/>
            <person name="Clarkson J.P."/>
        </authorList>
    </citation>
    <scope>NUCLEOTIDE SEQUENCE [LARGE SCALE GENOMIC DNA]</scope>
    <source>
        <strain evidence="1 2">Fo_A13</strain>
    </source>
</reference>
<dbReference type="Proteomes" id="UP000285084">
    <property type="component" value="Unassembled WGS sequence"/>
</dbReference>
<protein>
    <submittedName>
        <fullName evidence="1">Uncharacterized protein</fullName>
    </submittedName>
</protein>